<comment type="caution">
    <text evidence="2">The sequence shown here is derived from an EMBL/GenBank/DDBJ whole genome shotgun (WGS) entry which is preliminary data.</text>
</comment>
<evidence type="ECO:0000313" key="2">
    <source>
        <dbReference type="EMBL" id="KAF0041889.1"/>
    </source>
</evidence>
<evidence type="ECO:0000256" key="1">
    <source>
        <dbReference type="SAM" id="Phobius"/>
    </source>
</evidence>
<dbReference type="Proteomes" id="UP000438429">
    <property type="component" value="Unassembled WGS sequence"/>
</dbReference>
<feature type="transmembrane region" description="Helical" evidence="1">
    <location>
        <begin position="147"/>
        <end position="164"/>
    </location>
</feature>
<keyword evidence="1" id="KW-0812">Transmembrane</keyword>
<dbReference type="EMBL" id="VEVO01000005">
    <property type="protein sequence ID" value="KAF0041889.1"/>
    <property type="molecule type" value="Genomic_DNA"/>
</dbReference>
<accession>A0A6A4TAI3</accession>
<protein>
    <submittedName>
        <fullName evidence="2">Uncharacterized protein</fullName>
    </submittedName>
</protein>
<organism evidence="2 3">
    <name type="scientific">Scophthalmus maximus</name>
    <name type="common">Turbot</name>
    <name type="synonym">Psetta maxima</name>
    <dbReference type="NCBI Taxonomy" id="52904"/>
    <lineage>
        <taxon>Eukaryota</taxon>
        <taxon>Metazoa</taxon>
        <taxon>Chordata</taxon>
        <taxon>Craniata</taxon>
        <taxon>Vertebrata</taxon>
        <taxon>Euteleostomi</taxon>
        <taxon>Actinopterygii</taxon>
        <taxon>Neopterygii</taxon>
        <taxon>Teleostei</taxon>
        <taxon>Neoteleostei</taxon>
        <taxon>Acanthomorphata</taxon>
        <taxon>Carangaria</taxon>
        <taxon>Pleuronectiformes</taxon>
        <taxon>Pleuronectoidei</taxon>
        <taxon>Scophthalmidae</taxon>
        <taxon>Scophthalmus</taxon>
    </lineage>
</organism>
<gene>
    <name evidence="2" type="ORF">F2P81_005421</name>
</gene>
<feature type="transmembrane region" description="Helical" evidence="1">
    <location>
        <begin position="194"/>
        <end position="211"/>
    </location>
</feature>
<keyword evidence="1" id="KW-0472">Membrane</keyword>
<proteinExistence type="predicted"/>
<feature type="transmembrane region" description="Helical" evidence="1">
    <location>
        <begin position="101"/>
        <end position="118"/>
    </location>
</feature>
<evidence type="ECO:0000313" key="3">
    <source>
        <dbReference type="Proteomes" id="UP000438429"/>
    </source>
</evidence>
<name>A0A6A4TAI3_SCOMX</name>
<keyword evidence="1" id="KW-1133">Transmembrane helix</keyword>
<reference evidence="2 3" key="1">
    <citation type="submission" date="2019-06" db="EMBL/GenBank/DDBJ databases">
        <title>Draft genomes of female and male turbot (Scophthalmus maximus).</title>
        <authorList>
            <person name="Xu H."/>
            <person name="Xu X.-W."/>
            <person name="Shao C."/>
            <person name="Chen S."/>
        </authorList>
    </citation>
    <scope>NUCLEOTIDE SEQUENCE [LARGE SCALE GENOMIC DNA]</scope>
    <source>
        <strain evidence="2">Ysfricsl-2016a</strain>
        <tissue evidence="2">Blood</tissue>
    </source>
</reference>
<sequence length="232" mass="27934">MMCGLRSASHRLKFMLTNGDLTSHQDKRVKRCQRRCRVPDSNLPACHGEFLDDSAGLDVLEITVKSPARKNWNISKHNLKRIFYKTVQHSKVDGDKSADSYRFFFFFFFFFFFRRMYFTTTDQKDVDNFYQHVGGCHCVDGDKSADSYRFFFFFFFFFFRRMYFTTTDQKHVNNFYRHVGGCHCVDGDKSADSYRFFFFFFFFFFFRRMYFTTTDQKDVDNFYQHVGGCHCG</sequence>
<dbReference type="AlphaFoldDB" id="A0A6A4TAI3"/>